<sequence>MATTGYQGYYPTEANGNTGASPYHLRHGDRDLEDQEGDIDPIVAEIKRNLSMTSITSASEASPKHGPELGPGDSAESCVSSKASCSPSRHEAKRKSLNLPPEAKHCEDPQRGFKPKTRTPEERPKWLHEQVCLLVSVPRRRMAVEMGRHPSCCAPGPVSGPARPQLQAEQLSTGQTG</sequence>
<evidence type="ECO:0000313" key="3">
    <source>
        <dbReference type="Proteomes" id="UP001266305"/>
    </source>
</evidence>
<feature type="compositionally biased region" description="Polar residues" evidence="1">
    <location>
        <begin position="167"/>
        <end position="177"/>
    </location>
</feature>
<evidence type="ECO:0000256" key="1">
    <source>
        <dbReference type="SAM" id="MobiDB-lite"/>
    </source>
</evidence>
<feature type="compositionally biased region" description="Polar residues" evidence="1">
    <location>
        <begin position="50"/>
        <end position="60"/>
    </location>
</feature>
<feature type="region of interest" description="Disordered" evidence="1">
    <location>
        <begin position="1"/>
        <end position="123"/>
    </location>
</feature>
<feature type="compositionally biased region" description="Basic and acidic residues" evidence="1">
    <location>
        <begin position="102"/>
        <end position="111"/>
    </location>
</feature>
<dbReference type="Proteomes" id="UP001266305">
    <property type="component" value="Unassembled WGS sequence"/>
</dbReference>
<reference evidence="2 3" key="1">
    <citation type="submission" date="2023-05" db="EMBL/GenBank/DDBJ databases">
        <title>B98-5 Cell Line De Novo Hybrid Assembly: An Optical Mapping Approach.</title>
        <authorList>
            <person name="Kananen K."/>
            <person name="Auerbach J.A."/>
            <person name="Kautto E."/>
            <person name="Blachly J.S."/>
        </authorList>
    </citation>
    <scope>NUCLEOTIDE SEQUENCE [LARGE SCALE GENOMIC DNA]</scope>
    <source>
        <strain evidence="2">B95-8</strain>
        <tissue evidence="2">Cell line</tissue>
    </source>
</reference>
<proteinExistence type="predicted"/>
<dbReference type="EMBL" id="JASSZA010000009">
    <property type="protein sequence ID" value="KAK2101677.1"/>
    <property type="molecule type" value="Genomic_DNA"/>
</dbReference>
<keyword evidence="3" id="KW-1185">Reference proteome</keyword>
<evidence type="ECO:0000313" key="2">
    <source>
        <dbReference type="EMBL" id="KAK2101677.1"/>
    </source>
</evidence>
<comment type="caution">
    <text evidence="2">The sequence shown here is derived from an EMBL/GenBank/DDBJ whole genome shotgun (WGS) entry which is preliminary data.</text>
</comment>
<protein>
    <submittedName>
        <fullName evidence="2">Amyloid-beta A4 protein-binding A member 2</fullName>
    </submittedName>
</protein>
<feature type="compositionally biased region" description="Low complexity" evidence="1">
    <location>
        <begin position="74"/>
        <end position="87"/>
    </location>
</feature>
<feature type="region of interest" description="Disordered" evidence="1">
    <location>
        <begin position="152"/>
        <end position="177"/>
    </location>
</feature>
<accession>A0ABQ9UZL4</accession>
<organism evidence="2 3">
    <name type="scientific">Saguinus oedipus</name>
    <name type="common">Cotton-top tamarin</name>
    <name type="synonym">Oedipomidas oedipus</name>
    <dbReference type="NCBI Taxonomy" id="9490"/>
    <lineage>
        <taxon>Eukaryota</taxon>
        <taxon>Metazoa</taxon>
        <taxon>Chordata</taxon>
        <taxon>Craniata</taxon>
        <taxon>Vertebrata</taxon>
        <taxon>Euteleostomi</taxon>
        <taxon>Mammalia</taxon>
        <taxon>Eutheria</taxon>
        <taxon>Euarchontoglires</taxon>
        <taxon>Primates</taxon>
        <taxon>Haplorrhini</taxon>
        <taxon>Platyrrhini</taxon>
        <taxon>Cebidae</taxon>
        <taxon>Callitrichinae</taxon>
        <taxon>Saguinus</taxon>
    </lineage>
</organism>
<gene>
    <name evidence="2" type="primary">APBA2_5</name>
    <name evidence="2" type="ORF">P7K49_019343</name>
</gene>
<name>A0ABQ9UZL4_SAGOE</name>